<dbReference type="EMBL" id="MU006101">
    <property type="protein sequence ID" value="KAF2836926.1"/>
    <property type="molecule type" value="Genomic_DNA"/>
</dbReference>
<feature type="transmembrane region" description="Helical" evidence="5">
    <location>
        <begin position="46"/>
        <end position="67"/>
    </location>
</feature>
<evidence type="ECO:0000256" key="5">
    <source>
        <dbReference type="SAM" id="Phobius"/>
    </source>
</evidence>
<dbReference type="GO" id="GO:0016020">
    <property type="term" value="C:membrane"/>
    <property type="evidence" value="ECO:0007669"/>
    <property type="project" value="UniProtKB-SubCell"/>
</dbReference>
<proteinExistence type="predicted"/>
<dbReference type="OrthoDB" id="3358017at2759"/>
<reference evidence="6" key="1">
    <citation type="journal article" date="2020" name="Stud. Mycol.">
        <title>101 Dothideomycetes genomes: a test case for predicting lifestyles and emergence of pathogens.</title>
        <authorList>
            <person name="Haridas S."/>
            <person name="Albert R."/>
            <person name="Binder M."/>
            <person name="Bloem J."/>
            <person name="Labutti K."/>
            <person name="Salamov A."/>
            <person name="Andreopoulos B."/>
            <person name="Baker S."/>
            <person name="Barry K."/>
            <person name="Bills G."/>
            <person name="Bluhm B."/>
            <person name="Cannon C."/>
            <person name="Castanera R."/>
            <person name="Culley D."/>
            <person name="Daum C."/>
            <person name="Ezra D."/>
            <person name="Gonzalez J."/>
            <person name="Henrissat B."/>
            <person name="Kuo A."/>
            <person name="Liang C."/>
            <person name="Lipzen A."/>
            <person name="Lutzoni F."/>
            <person name="Magnuson J."/>
            <person name="Mondo S."/>
            <person name="Nolan M."/>
            <person name="Ohm R."/>
            <person name="Pangilinan J."/>
            <person name="Park H.-J."/>
            <person name="Ramirez L."/>
            <person name="Alfaro M."/>
            <person name="Sun H."/>
            <person name="Tritt A."/>
            <person name="Yoshinaga Y."/>
            <person name="Zwiers L.-H."/>
            <person name="Turgeon B."/>
            <person name="Goodwin S."/>
            <person name="Spatafora J."/>
            <person name="Crous P."/>
            <person name="Grigoriev I."/>
        </authorList>
    </citation>
    <scope>NUCLEOTIDE SEQUENCE</scope>
    <source>
        <strain evidence="6">CBS 101060</strain>
    </source>
</reference>
<keyword evidence="7" id="KW-1185">Reference proteome</keyword>
<comment type="caution">
    <text evidence="6">The sequence shown here is derived from an EMBL/GenBank/DDBJ whole genome shotgun (WGS) entry which is preliminary data.</text>
</comment>
<evidence type="ECO:0000313" key="6">
    <source>
        <dbReference type="EMBL" id="KAF2836926.1"/>
    </source>
</evidence>
<evidence type="ECO:0000256" key="3">
    <source>
        <dbReference type="ARBA" id="ARBA00022989"/>
    </source>
</evidence>
<feature type="transmembrane region" description="Helical" evidence="5">
    <location>
        <begin position="115"/>
        <end position="138"/>
    </location>
</feature>
<evidence type="ECO:0000256" key="4">
    <source>
        <dbReference type="ARBA" id="ARBA00023136"/>
    </source>
</evidence>
<keyword evidence="3 5" id="KW-1133">Transmembrane helix</keyword>
<dbReference type="AlphaFoldDB" id="A0A9P4S6A6"/>
<evidence type="ECO:0000313" key="7">
    <source>
        <dbReference type="Proteomes" id="UP000799429"/>
    </source>
</evidence>
<gene>
    <name evidence="6" type="ORF">M501DRAFT_996060</name>
</gene>
<sequence length="373" mass="42206">MAYSENNLWYYQPNKAAPIAFMILFLISGICHFYQTQRYHSWRYTLLMPWAALLFVGGFAVREAGAYNTGNLNLVIATNALIMSGPPVYAAIDYLVLSRIMFYLPYLAPMHPGRVITTFLGLDAIIEALIVNGAVRLSNSSLPASTRETGATLVKVSLIAQALMFLVFIALCILFQLRGKRAGVLNPRLDTVFWTLYASATLITTRCIYRIVEFFQGWDGEINTHEPYFWVFEASIMLLNTCVFNLWHPGQRLPRSNSVYLSPDGQTELQGLGWEDDRPFLVSMFDPFDLWGLIRGKDKETAFWNMSQEEIIRRRAERKANKRRWYLNLLDPFKLAGPNGYVARWRGKAGTGRSGSVAESTVVNEAHTAKGVA</sequence>
<keyword evidence="2 5" id="KW-0812">Transmembrane</keyword>
<dbReference type="InterPro" id="IPR007568">
    <property type="entry name" value="RTA1"/>
</dbReference>
<feature type="transmembrane region" description="Helical" evidence="5">
    <location>
        <begin position="16"/>
        <end position="34"/>
    </location>
</feature>
<comment type="subcellular location">
    <subcellularLocation>
        <location evidence="1">Membrane</location>
        <topology evidence="1">Multi-pass membrane protein</topology>
    </subcellularLocation>
</comment>
<keyword evidence="4 5" id="KW-0472">Membrane</keyword>
<evidence type="ECO:0008006" key="8">
    <source>
        <dbReference type="Google" id="ProtNLM"/>
    </source>
</evidence>
<feature type="transmembrane region" description="Helical" evidence="5">
    <location>
        <begin position="87"/>
        <end position="108"/>
    </location>
</feature>
<evidence type="ECO:0000256" key="1">
    <source>
        <dbReference type="ARBA" id="ARBA00004141"/>
    </source>
</evidence>
<dbReference type="PANTHER" id="PTHR31465">
    <property type="entry name" value="PROTEIN RTA1-RELATED"/>
    <property type="match status" value="1"/>
</dbReference>
<organism evidence="6 7">
    <name type="scientific">Patellaria atrata CBS 101060</name>
    <dbReference type="NCBI Taxonomy" id="1346257"/>
    <lineage>
        <taxon>Eukaryota</taxon>
        <taxon>Fungi</taxon>
        <taxon>Dikarya</taxon>
        <taxon>Ascomycota</taxon>
        <taxon>Pezizomycotina</taxon>
        <taxon>Dothideomycetes</taxon>
        <taxon>Dothideomycetes incertae sedis</taxon>
        <taxon>Patellariales</taxon>
        <taxon>Patellariaceae</taxon>
        <taxon>Patellaria</taxon>
    </lineage>
</organism>
<evidence type="ECO:0000256" key="2">
    <source>
        <dbReference type="ARBA" id="ARBA00022692"/>
    </source>
</evidence>
<name>A0A9P4S6A6_9PEZI</name>
<feature type="transmembrane region" description="Helical" evidence="5">
    <location>
        <begin position="189"/>
        <end position="212"/>
    </location>
</feature>
<dbReference type="Pfam" id="PF04479">
    <property type="entry name" value="RTA1"/>
    <property type="match status" value="1"/>
</dbReference>
<dbReference type="Proteomes" id="UP000799429">
    <property type="component" value="Unassembled WGS sequence"/>
</dbReference>
<accession>A0A9P4S6A6</accession>
<feature type="transmembrane region" description="Helical" evidence="5">
    <location>
        <begin position="227"/>
        <end position="247"/>
    </location>
</feature>
<feature type="transmembrane region" description="Helical" evidence="5">
    <location>
        <begin position="158"/>
        <end position="177"/>
    </location>
</feature>
<protein>
    <recommendedName>
        <fullName evidence="8">RTA1 domain protein</fullName>
    </recommendedName>
</protein>
<dbReference type="PANTHER" id="PTHR31465:SF13">
    <property type="entry name" value="RTA1 DOMAIN PROTEIN-RELATED"/>
    <property type="match status" value="1"/>
</dbReference>